<dbReference type="SMART" id="SM00184">
    <property type="entry name" value="RING"/>
    <property type="match status" value="1"/>
</dbReference>
<dbReference type="GO" id="GO:0043161">
    <property type="term" value="P:proteasome-mediated ubiquitin-dependent protein catabolic process"/>
    <property type="evidence" value="ECO:0007669"/>
    <property type="project" value="TreeGrafter"/>
</dbReference>
<dbReference type="PROSITE" id="PS50089">
    <property type="entry name" value="ZF_RING_2"/>
    <property type="match status" value="1"/>
</dbReference>
<proteinExistence type="predicted"/>
<evidence type="ECO:0000313" key="7">
    <source>
        <dbReference type="EMBL" id="ORY00445.1"/>
    </source>
</evidence>
<evidence type="ECO:0000256" key="5">
    <source>
        <dbReference type="SAM" id="MobiDB-lite"/>
    </source>
</evidence>
<dbReference type="InterPro" id="IPR013083">
    <property type="entry name" value="Znf_RING/FYVE/PHD"/>
</dbReference>
<dbReference type="STRING" id="1231657.A0A1Y1YS90"/>
<evidence type="ECO:0000256" key="4">
    <source>
        <dbReference type="PROSITE-ProRule" id="PRU00175"/>
    </source>
</evidence>
<evidence type="ECO:0000259" key="6">
    <source>
        <dbReference type="PROSITE" id="PS50089"/>
    </source>
</evidence>
<dbReference type="Gene3D" id="3.30.40.10">
    <property type="entry name" value="Zinc/RING finger domain, C3HC4 (zinc finger)"/>
    <property type="match status" value="1"/>
</dbReference>
<protein>
    <recommendedName>
        <fullName evidence="6">RING-type domain-containing protein</fullName>
    </recommendedName>
</protein>
<evidence type="ECO:0000256" key="2">
    <source>
        <dbReference type="ARBA" id="ARBA00022771"/>
    </source>
</evidence>
<dbReference type="SUPFAM" id="SSF57850">
    <property type="entry name" value="RING/U-box"/>
    <property type="match status" value="1"/>
</dbReference>
<dbReference type="PANTHER" id="PTHR22763:SF162">
    <property type="entry name" value="TRANSMEMBRANE E3 UBIQUITIN-PROTEIN LIGASE 1"/>
    <property type="match status" value="1"/>
</dbReference>
<feature type="domain" description="RING-type" evidence="6">
    <location>
        <begin position="51"/>
        <end position="98"/>
    </location>
</feature>
<feature type="region of interest" description="Disordered" evidence="5">
    <location>
        <begin position="113"/>
        <end position="135"/>
    </location>
</feature>
<comment type="caution">
    <text evidence="7">The sequence shown here is derived from an EMBL/GenBank/DDBJ whole genome shotgun (WGS) entry which is preliminary data.</text>
</comment>
<keyword evidence="3" id="KW-0862">Zinc</keyword>
<dbReference type="OrthoDB" id="8062037at2759"/>
<dbReference type="GO" id="GO:0012505">
    <property type="term" value="C:endomembrane system"/>
    <property type="evidence" value="ECO:0007669"/>
    <property type="project" value="TreeGrafter"/>
</dbReference>
<keyword evidence="1" id="KW-0479">Metal-binding</keyword>
<evidence type="ECO:0000256" key="3">
    <source>
        <dbReference type="ARBA" id="ARBA00022833"/>
    </source>
</evidence>
<evidence type="ECO:0000256" key="1">
    <source>
        <dbReference type="ARBA" id="ARBA00022723"/>
    </source>
</evidence>
<keyword evidence="8" id="KW-1185">Reference proteome</keyword>
<dbReference type="InterPro" id="IPR001841">
    <property type="entry name" value="Znf_RING"/>
</dbReference>
<dbReference type="GO" id="GO:0008270">
    <property type="term" value="F:zinc ion binding"/>
    <property type="evidence" value="ECO:0007669"/>
    <property type="project" value="UniProtKB-KW"/>
</dbReference>
<dbReference type="SMART" id="SM00744">
    <property type="entry name" value="RINGv"/>
    <property type="match status" value="1"/>
</dbReference>
<dbReference type="InterPro" id="IPR011016">
    <property type="entry name" value="Znf_RING-CH"/>
</dbReference>
<dbReference type="AlphaFoldDB" id="A0A1Y1YS90"/>
<sequence>MTRNILSSLLSSANKILQASDSGLLGQDDFLRDGVITRCTTTEFPPKQIDCCICMEKLEASTEHIVFLAPCKQFFHGQCITSWFTSTRPERDTCPVCRLQLFKAKNLTKEQIAEGQHDEEEVVPDGNSTPSTLSPGHRWMHTVRELWDSLEEEAGRRRLRVIFRPHKDTLVLITVALALVVCIVEKGRQLINTGSFSSLEAWINRLAEDLTDEKYEELHRELSRRGLFESGGRVIHPVPVEYVLRMNGVRVQVESLRDWLLREQCRLTSRCK</sequence>
<keyword evidence="2 4" id="KW-0863">Zinc-finger</keyword>
<dbReference type="Pfam" id="PF13639">
    <property type="entry name" value="zf-RING_2"/>
    <property type="match status" value="1"/>
</dbReference>
<name>A0A1Y1YS90_9PLEO</name>
<dbReference type="Proteomes" id="UP000193144">
    <property type="component" value="Unassembled WGS sequence"/>
</dbReference>
<dbReference type="PANTHER" id="PTHR22763">
    <property type="entry name" value="RING ZINC FINGER PROTEIN"/>
    <property type="match status" value="1"/>
</dbReference>
<dbReference type="GO" id="GO:0061630">
    <property type="term" value="F:ubiquitin protein ligase activity"/>
    <property type="evidence" value="ECO:0007669"/>
    <property type="project" value="TreeGrafter"/>
</dbReference>
<dbReference type="EMBL" id="MCFA01000183">
    <property type="protein sequence ID" value="ORY00445.1"/>
    <property type="molecule type" value="Genomic_DNA"/>
</dbReference>
<accession>A0A1Y1YS90</accession>
<reference evidence="7 8" key="1">
    <citation type="submission" date="2016-07" db="EMBL/GenBank/DDBJ databases">
        <title>Pervasive Adenine N6-methylation of Active Genes in Fungi.</title>
        <authorList>
            <consortium name="DOE Joint Genome Institute"/>
            <person name="Mondo S.J."/>
            <person name="Dannebaum R.O."/>
            <person name="Kuo R.C."/>
            <person name="Labutti K."/>
            <person name="Haridas S."/>
            <person name="Kuo A."/>
            <person name="Salamov A."/>
            <person name="Ahrendt S.R."/>
            <person name="Lipzen A."/>
            <person name="Sullivan W."/>
            <person name="Andreopoulos W.B."/>
            <person name="Clum A."/>
            <person name="Lindquist E."/>
            <person name="Daum C."/>
            <person name="Ramamoorthy G.K."/>
            <person name="Gryganskyi A."/>
            <person name="Culley D."/>
            <person name="Magnuson J.K."/>
            <person name="James T.Y."/>
            <person name="O'Malley M.A."/>
            <person name="Stajich J.E."/>
            <person name="Spatafora J.W."/>
            <person name="Visel A."/>
            <person name="Grigoriev I.V."/>
        </authorList>
    </citation>
    <scope>NUCLEOTIDE SEQUENCE [LARGE SCALE GENOMIC DNA]</scope>
    <source>
        <strain evidence="7 8">CBS 115471</strain>
    </source>
</reference>
<evidence type="ECO:0000313" key="8">
    <source>
        <dbReference type="Proteomes" id="UP000193144"/>
    </source>
</evidence>
<gene>
    <name evidence="7" type="ORF">BCR34DRAFT_638113</name>
</gene>
<dbReference type="InterPro" id="IPR050731">
    <property type="entry name" value="HRD1_E3_ubiq-ligases"/>
</dbReference>
<organism evidence="7 8">
    <name type="scientific">Clohesyomyces aquaticus</name>
    <dbReference type="NCBI Taxonomy" id="1231657"/>
    <lineage>
        <taxon>Eukaryota</taxon>
        <taxon>Fungi</taxon>
        <taxon>Dikarya</taxon>
        <taxon>Ascomycota</taxon>
        <taxon>Pezizomycotina</taxon>
        <taxon>Dothideomycetes</taxon>
        <taxon>Pleosporomycetidae</taxon>
        <taxon>Pleosporales</taxon>
        <taxon>Lindgomycetaceae</taxon>
        <taxon>Clohesyomyces</taxon>
    </lineage>
</organism>